<evidence type="ECO:0000313" key="13">
    <source>
        <dbReference type="EMBL" id="KAF7623521.1"/>
    </source>
</evidence>
<evidence type="ECO:0000256" key="6">
    <source>
        <dbReference type="ARBA" id="ARBA00023022"/>
    </source>
</evidence>
<feature type="disulfide bond" evidence="10">
    <location>
        <begin position="224"/>
        <end position="230"/>
    </location>
</feature>
<reference evidence="13" key="1">
    <citation type="journal article" date="2020" name="Ecol. Evol.">
        <title>Genome structure and content of the rice root-knot nematode (Meloidogyne graminicola).</title>
        <authorList>
            <person name="Phan N.T."/>
            <person name="Danchin E.G.J."/>
            <person name="Klopp C."/>
            <person name="Perfus-Barbeoch L."/>
            <person name="Kozlowski D.K."/>
            <person name="Koutsovoulos G.D."/>
            <person name="Lopez-Roques C."/>
            <person name="Bouchez O."/>
            <person name="Zahm M."/>
            <person name="Besnard G."/>
            <person name="Bellafiore S."/>
        </authorList>
    </citation>
    <scope>NUCLEOTIDE SEQUENCE</scope>
    <source>
        <strain evidence="13">VN-18</strain>
    </source>
</reference>
<evidence type="ECO:0000256" key="8">
    <source>
        <dbReference type="ARBA" id="ARBA00023295"/>
    </source>
</evidence>
<dbReference type="InterPro" id="IPR023346">
    <property type="entry name" value="Lysozyme-like_dom_sf"/>
</dbReference>
<dbReference type="AlphaFoldDB" id="A0A8S9ZB86"/>
<keyword evidence="11" id="KW-1133">Transmembrane helix</keyword>
<feature type="disulfide bond" evidence="10">
    <location>
        <begin position="206"/>
        <end position="234"/>
    </location>
</feature>
<evidence type="ECO:0000256" key="9">
    <source>
        <dbReference type="PIRSR" id="PIRSR608597-1"/>
    </source>
</evidence>
<keyword evidence="4" id="KW-0081">Bacteriolytic enzyme</keyword>
<dbReference type="Proteomes" id="UP000605970">
    <property type="component" value="Unassembled WGS sequence"/>
</dbReference>
<keyword evidence="12" id="KW-0732">Signal</keyword>
<comment type="caution">
    <text evidence="13">The sequence shown here is derived from an EMBL/GenBank/DDBJ whole genome shotgun (WGS) entry which is preliminary data.</text>
</comment>
<evidence type="ECO:0000256" key="1">
    <source>
        <dbReference type="ARBA" id="ARBA00000632"/>
    </source>
</evidence>
<dbReference type="Gene3D" id="1.10.530.10">
    <property type="match status" value="2"/>
</dbReference>
<keyword evidence="5" id="KW-0378">Hydrolase</keyword>
<evidence type="ECO:0000256" key="7">
    <source>
        <dbReference type="ARBA" id="ARBA00023157"/>
    </source>
</evidence>
<dbReference type="Pfam" id="PF05497">
    <property type="entry name" value="Destabilase"/>
    <property type="match status" value="2"/>
</dbReference>
<keyword evidence="6" id="KW-0044">Antibiotic</keyword>
<proteinExistence type="predicted"/>
<evidence type="ECO:0000256" key="5">
    <source>
        <dbReference type="ARBA" id="ARBA00022801"/>
    </source>
</evidence>
<evidence type="ECO:0000256" key="11">
    <source>
        <dbReference type="SAM" id="Phobius"/>
    </source>
</evidence>
<keyword evidence="8" id="KW-0326">Glycosidase</keyword>
<dbReference type="PROSITE" id="PS51909">
    <property type="entry name" value="LYSOZYME_I"/>
    <property type="match status" value="2"/>
</dbReference>
<dbReference type="GO" id="GO:0031640">
    <property type="term" value="P:killing of cells of another organism"/>
    <property type="evidence" value="ECO:0007669"/>
    <property type="project" value="UniProtKB-KW"/>
</dbReference>
<keyword evidence="3" id="KW-0929">Antimicrobial</keyword>
<feature type="active site" description="Nucleophile" evidence="9">
    <location>
        <position position="187"/>
    </location>
</feature>
<keyword evidence="11" id="KW-0812">Transmembrane</keyword>
<organism evidence="13 14">
    <name type="scientific">Meloidogyne graminicola</name>
    <dbReference type="NCBI Taxonomy" id="189291"/>
    <lineage>
        <taxon>Eukaryota</taxon>
        <taxon>Metazoa</taxon>
        <taxon>Ecdysozoa</taxon>
        <taxon>Nematoda</taxon>
        <taxon>Chromadorea</taxon>
        <taxon>Rhabditida</taxon>
        <taxon>Tylenchina</taxon>
        <taxon>Tylenchomorpha</taxon>
        <taxon>Tylenchoidea</taxon>
        <taxon>Meloidogynidae</taxon>
        <taxon>Meloidogyninae</taxon>
        <taxon>Meloidogyne</taxon>
    </lineage>
</organism>
<feature type="transmembrane region" description="Helical" evidence="11">
    <location>
        <begin position="141"/>
        <end position="160"/>
    </location>
</feature>
<gene>
    <name evidence="13" type="ORF">Mgra_00010187</name>
</gene>
<dbReference type="EMBL" id="JABEBT010000235">
    <property type="protein sequence ID" value="KAF7623521.1"/>
    <property type="molecule type" value="Genomic_DNA"/>
</dbReference>
<comment type="catalytic activity">
    <reaction evidence="1">
        <text>Hydrolysis of (1-&gt;4)-beta-linkages between N-acetylmuramic acid and N-acetyl-D-glucosamine residues in a peptidoglycan and between N-acetyl-D-glucosamine residues in chitodextrins.</text>
        <dbReference type="EC" id="3.2.1.17"/>
    </reaction>
</comment>
<evidence type="ECO:0000313" key="14">
    <source>
        <dbReference type="Proteomes" id="UP000605970"/>
    </source>
</evidence>
<dbReference type="OrthoDB" id="6337871at2759"/>
<evidence type="ECO:0000256" key="12">
    <source>
        <dbReference type="SAM" id="SignalP"/>
    </source>
</evidence>
<accession>A0A8S9ZB86</accession>
<protein>
    <recommendedName>
        <fullName evidence="2">lysozyme</fullName>
        <ecNumber evidence="2">3.2.1.17</ecNumber>
    </recommendedName>
</protein>
<sequence>MQQAFKAIIFVVLIVLVKTAIDTKCIKCICQKESGCKPLPCKWDDDSVSCGYFQIKKPYYIDCGTPGRKANEDIEKAWQRCALNYNCSVQCINAYIKRYINGCKKPNASTCEKVSRIHNAGPNGCSAPRTDSYWRDDIINLIRYILIFKIIIFILLINIVKSYVDQNCLSCICQHESNCQPLPCKWDDDAVSCGYFQIKLNYYTDCGAPGRGDDEDIETAWQRCALDYNCSIQCINAYMDRYLSLCDKQDASTCEKVSRIHNGGPYGCSAQRTDIYWQSVSQCYGGKNKKKKLNFKYLALYKF</sequence>
<keyword evidence="7 10" id="KW-1015">Disulfide bond</keyword>
<evidence type="ECO:0000256" key="10">
    <source>
        <dbReference type="PIRSR" id="PIRSR608597-3"/>
    </source>
</evidence>
<evidence type="ECO:0000256" key="4">
    <source>
        <dbReference type="ARBA" id="ARBA00022638"/>
    </source>
</evidence>
<dbReference type="PANTHER" id="PTHR11195:SF13">
    <property type="entry name" value="INVERTEBRATE-TYPE LYSOZYME 2-RELATED"/>
    <property type="match status" value="1"/>
</dbReference>
<dbReference type="GO" id="GO:0003796">
    <property type="term" value="F:lysozyme activity"/>
    <property type="evidence" value="ECO:0007669"/>
    <property type="project" value="UniProtKB-EC"/>
</dbReference>
<keyword evidence="14" id="KW-1185">Reference proteome</keyword>
<dbReference type="SUPFAM" id="SSF53955">
    <property type="entry name" value="Lysozyme-like"/>
    <property type="match status" value="2"/>
</dbReference>
<feature type="chain" id="PRO_5035864007" description="lysozyme" evidence="12">
    <location>
        <begin position="20"/>
        <end position="303"/>
    </location>
</feature>
<keyword evidence="11" id="KW-0472">Membrane</keyword>
<feature type="signal peptide" evidence="12">
    <location>
        <begin position="1"/>
        <end position="19"/>
    </location>
</feature>
<name>A0A8S9ZB86_9BILA</name>
<dbReference type="PANTHER" id="PTHR11195">
    <property type="entry name" value="DESTABILASE-RELATED"/>
    <property type="match status" value="1"/>
</dbReference>
<dbReference type="EC" id="3.2.1.17" evidence="2"/>
<evidence type="ECO:0000256" key="2">
    <source>
        <dbReference type="ARBA" id="ARBA00012732"/>
    </source>
</evidence>
<evidence type="ECO:0000256" key="3">
    <source>
        <dbReference type="ARBA" id="ARBA00022529"/>
    </source>
</evidence>
<dbReference type="GO" id="GO:0042742">
    <property type="term" value="P:defense response to bacterium"/>
    <property type="evidence" value="ECO:0007669"/>
    <property type="project" value="UniProtKB-KW"/>
</dbReference>
<feature type="active site" description="Proton donor" evidence="9">
    <location>
        <position position="176"/>
    </location>
</feature>
<feature type="disulfide bond" evidence="10">
    <location>
        <begin position="184"/>
        <end position="193"/>
    </location>
</feature>
<feature type="disulfide bond" evidence="10">
    <location>
        <begin position="173"/>
        <end position="179"/>
    </location>
</feature>
<feature type="disulfide bond" evidence="10">
    <location>
        <begin position="168"/>
        <end position="254"/>
    </location>
</feature>
<dbReference type="InterPro" id="IPR008597">
    <property type="entry name" value="Invert_lysozyme"/>
</dbReference>